<dbReference type="EMBL" id="CABWMC010000029">
    <property type="protein sequence ID" value="VXC61241.1"/>
    <property type="molecule type" value="Genomic_DNA"/>
</dbReference>
<reference evidence="1 2" key="1">
    <citation type="submission" date="2019-10" db="EMBL/GenBank/DDBJ databases">
        <authorList>
            <person name="Karimi E."/>
        </authorList>
    </citation>
    <scope>NUCLEOTIDE SEQUENCE [LARGE SCALE GENOMIC DNA]</scope>
    <source>
        <strain evidence="1">Bacillus sp. 71</strain>
    </source>
</reference>
<accession>A0A654A0U0</accession>
<dbReference type="AlphaFoldDB" id="A0A654A0U0"/>
<proteinExistence type="predicted"/>
<protein>
    <submittedName>
        <fullName evidence="1">Uncharacterized protein</fullName>
    </submittedName>
</protein>
<sequence>MITCIIKQVSEADMWSTLLIKITNKKGNLHVRYSDFHVIYTHTNSLICNITY</sequence>
<name>A0A654A0U0_BACMY</name>
<organism evidence="1 2">
    <name type="scientific">Bacillus mycoides</name>
    <dbReference type="NCBI Taxonomy" id="1405"/>
    <lineage>
        <taxon>Bacteria</taxon>
        <taxon>Bacillati</taxon>
        <taxon>Bacillota</taxon>
        <taxon>Bacilli</taxon>
        <taxon>Bacillales</taxon>
        <taxon>Bacillaceae</taxon>
        <taxon>Bacillus</taxon>
        <taxon>Bacillus cereus group</taxon>
    </lineage>
</organism>
<evidence type="ECO:0000313" key="2">
    <source>
        <dbReference type="Proteomes" id="UP000437562"/>
    </source>
</evidence>
<evidence type="ECO:0000313" key="1">
    <source>
        <dbReference type="EMBL" id="VXC61241.1"/>
    </source>
</evidence>
<gene>
    <name evidence="1" type="ORF">BACI71_40409</name>
</gene>
<dbReference type="Proteomes" id="UP000437562">
    <property type="component" value="Unassembled WGS sequence"/>
</dbReference>